<dbReference type="VEuPathDB" id="FungiDB:yc1106_07120"/>
<evidence type="ECO:0000259" key="4">
    <source>
        <dbReference type="PROSITE" id="PS50076"/>
    </source>
</evidence>
<name>A0A9Q8ZCV3_CURCL</name>
<feature type="compositionally biased region" description="Polar residues" evidence="2">
    <location>
        <begin position="133"/>
        <end position="144"/>
    </location>
</feature>
<feature type="region of interest" description="Disordered" evidence="2">
    <location>
        <begin position="653"/>
        <end position="674"/>
    </location>
</feature>
<dbReference type="InterPro" id="IPR051718">
    <property type="entry name" value="ARF_GTPase-activating"/>
</dbReference>
<dbReference type="PROSITE" id="PS50115">
    <property type="entry name" value="ARFGAP"/>
    <property type="match status" value="1"/>
</dbReference>
<keyword evidence="1" id="KW-0863">Zinc-finger</keyword>
<dbReference type="Pfam" id="PF01412">
    <property type="entry name" value="ArfGap"/>
    <property type="match status" value="1"/>
</dbReference>
<evidence type="ECO:0000259" key="3">
    <source>
        <dbReference type="PROSITE" id="PS50030"/>
    </source>
</evidence>
<accession>A0A9Q8ZCV3</accession>
<dbReference type="InterPro" id="IPR038508">
    <property type="entry name" value="ArfGAP_dom_sf"/>
</dbReference>
<reference evidence="6" key="1">
    <citation type="submission" date="2021-12" db="EMBL/GenBank/DDBJ databases">
        <title>Curvularia clavata genome.</title>
        <authorList>
            <person name="Cao Y."/>
        </authorList>
    </citation>
    <scope>NUCLEOTIDE SEQUENCE</scope>
    <source>
        <strain evidence="6">Yc1106</strain>
    </source>
</reference>
<dbReference type="SMART" id="SM00165">
    <property type="entry name" value="UBA"/>
    <property type="match status" value="1"/>
</dbReference>
<dbReference type="InterPro" id="IPR037278">
    <property type="entry name" value="ARFGAP/RecO"/>
</dbReference>
<dbReference type="GO" id="GO:0005096">
    <property type="term" value="F:GTPase activator activity"/>
    <property type="evidence" value="ECO:0007669"/>
    <property type="project" value="InterPro"/>
</dbReference>
<dbReference type="SUPFAM" id="SSF46934">
    <property type="entry name" value="UBA-like"/>
    <property type="match status" value="1"/>
</dbReference>
<dbReference type="Gene3D" id="1.10.220.150">
    <property type="entry name" value="Arf GTPase activating protein"/>
    <property type="match status" value="1"/>
</dbReference>
<dbReference type="InterPro" id="IPR009060">
    <property type="entry name" value="UBA-like_sf"/>
</dbReference>
<protein>
    <submittedName>
        <fullName evidence="6">Uba domain-containing protein 3</fullName>
    </submittedName>
</protein>
<feature type="region of interest" description="Disordered" evidence="2">
    <location>
        <begin position="360"/>
        <end position="529"/>
    </location>
</feature>
<evidence type="ECO:0000313" key="7">
    <source>
        <dbReference type="Proteomes" id="UP001056012"/>
    </source>
</evidence>
<feature type="compositionally biased region" description="Low complexity" evidence="2">
    <location>
        <begin position="498"/>
        <end position="529"/>
    </location>
</feature>
<dbReference type="Pfam" id="PF00226">
    <property type="entry name" value="DnaJ"/>
    <property type="match status" value="1"/>
</dbReference>
<dbReference type="PRINTS" id="PR00405">
    <property type="entry name" value="REVINTRACTNG"/>
</dbReference>
<dbReference type="InterPro" id="IPR001164">
    <property type="entry name" value="ArfGAP_dom"/>
</dbReference>
<proteinExistence type="predicted"/>
<feature type="compositionally biased region" description="Low complexity" evidence="2">
    <location>
        <begin position="288"/>
        <end position="308"/>
    </location>
</feature>
<dbReference type="SMART" id="SM00271">
    <property type="entry name" value="DnaJ"/>
    <property type="match status" value="1"/>
</dbReference>
<dbReference type="FunFam" id="1.10.8.10:FF:000081">
    <property type="entry name" value="GTPase activating protein for Arf"/>
    <property type="match status" value="1"/>
</dbReference>
<evidence type="ECO:0000256" key="2">
    <source>
        <dbReference type="SAM" id="MobiDB-lite"/>
    </source>
</evidence>
<dbReference type="PANTHER" id="PTHR45705:SF7">
    <property type="entry name" value="ACTIVATING PROTEIN FOR ARF, PUTATIVE (AFU_ORTHOLOGUE AFUA_4G09120)-RELATED"/>
    <property type="match status" value="1"/>
</dbReference>
<keyword evidence="1" id="KW-0479">Metal-binding</keyword>
<dbReference type="SUPFAM" id="SSF57863">
    <property type="entry name" value="ArfGap/RecO-like zinc finger"/>
    <property type="match status" value="1"/>
</dbReference>
<organism evidence="6 7">
    <name type="scientific">Curvularia clavata</name>
    <dbReference type="NCBI Taxonomy" id="95742"/>
    <lineage>
        <taxon>Eukaryota</taxon>
        <taxon>Fungi</taxon>
        <taxon>Dikarya</taxon>
        <taxon>Ascomycota</taxon>
        <taxon>Pezizomycotina</taxon>
        <taxon>Dothideomycetes</taxon>
        <taxon>Pleosporomycetidae</taxon>
        <taxon>Pleosporales</taxon>
        <taxon>Pleosporineae</taxon>
        <taxon>Pleosporaceae</taxon>
        <taxon>Curvularia</taxon>
    </lineage>
</organism>
<feature type="compositionally biased region" description="Polar residues" evidence="2">
    <location>
        <begin position="375"/>
        <end position="391"/>
    </location>
</feature>
<dbReference type="EMBL" id="CP089278">
    <property type="protein sequence ID" value="USP79846.1"/>
    <property type="molecule type" value="Genomic_DNA"/>
</dbReference>
<feature type="compositionally biased region" description="Low complexity" evidence="2">
    <location>
        <begin position="401"/>
        <end position="415"/>
    </location>
</feature>
<sequence>MASALNKRQQARNERTLQELIKTVPGNSTCADCGARNPGWASWSLGIFLCMRCAALHRKLGTHISKVKSLSMDKWDNAQVDNMKRIGNIESNKTYNPRNVKPQIPIDIDEVDGAMERYIRAKYEQRIYLQDSRPGTRQNTGSTSSEDRPPPLPPKPSGRFGFGLRKVATSPRNITPPISPGLEGFQQETSPPRVNKPSRVFGSNVHTSGDGMDSKLATLRDMGFPDEKRNSTVLKGLNGNLDRAVEALIRLGEQNPVKSRGSTPTPPTKPTANGLSFDTVTPSSSTNPFDALDAQAQAPQPQQTYPPASYNPFLSQASQGYTQQQVPQQQQQQQSMVYQQNPWGQQQQNLEQSFQGMSLQPQQPLFPNRTGGHGQSQPAPYAQTNPYLQSFTPPPVQTAGQYNSYYTPQQPQYQSMSNPSSPGNPFLKSSQSQIFTPGDVANLNPFGQSSFYQQATQQQSIPSQQQMPNPWSQQQQQQQLQQQTQASAPQPANPWQTQSSYQNQNPAQNYQTQQQSFQNQQQLYQQQSSNPFDKNASILSLYNQPQAAPQQPVQQQAQPTAVQTPIPAAPAVGQSNPFATMLELQLQTMNVLTGLHRLDMQLELQDALLVDCSSTKQHHGAIFSRNSTDKVLDIDPKASQQQIRDAYKKAALKHHPDRVPADSPERASRTKRFQQINDAYYTLSDATRRRDYDAARTYNSFTGSTATPEPDFDEEIPNQAGGSSAGFAQGFPWSAFGFGSAPAGTTEETHNRFSEEQFGGIFEEMLREEGMADDEAHPTGKFWSFVGGLSGAAMGFIVANFPGMVAGAVAGNRLGAVRDAKGKSVYAVFQELPQAEKAKLLGNLASKVFANVVSA</sequence>
<evidence type="ECO:0000259" key="5">
    <source>
        <dbReference type="PROSITE" id="PS50115"/>
    </source>
</evidence>
<feature type="domain" description="J" evidence="4">
    <location>
        <begin position="627"/>
        <end position="696"/>
    </location>
</feature>
<dbReference type="PROSITE" id="PS50076">
    <property type="entry name" value="DNAJ_2"/>
    <property type="match status" value="1"/>
</dbReference>
<dbReference type="InterPro" id="IPR015940">
    <property type="entry name" value="UBA"/>
</dbReference>
<dbReference type="InterPro" id="IPR036869">
    <property type="entry name" value="J_dom_sf"/>
</dbReference>
<dbReference type="SMART" id="SM00105">
    <property type="entry name" value="ArfGap"/>
    <property type="match status" value="1"/>
</dbReference>
<feature type="compositionally biased region" description="Basic and acidic residues" evidence="2">
    <location>
        <begin position="657"/>
        <end position="668"/>
    </location>
</feature>
<dbReference type="InterPro" id="IPR001623">
    <property type="entry name" value="DnaJ_domain"/>
</dbReference>
<feature type="compositionally biased region" description="Low complexity" evidence="2">
    <location>
        <begin position="318"/>
        <end position="343"/>
    </location>
</feature>
<keyword evidence="1" id="KW-0862">Zinc</keyword>
<dbReference type="CDD" id="cd08204">
    <property type="entry name" value="ArfGap"/>
    <property type="match status" value="1"/>
</dbReference>
<feature type="domain" description="UBA" evidence="3">
    <location>
        <begin position="211"/>
        <end position="251"/>
    </location>
</feature>
<feature type="domain" description="Arf-GAP" evidence="5">
    <location>
        <begin position="14"/>
        <end position="136"/>
    </location>
</feature>
<dbReference type="PANTHER" id="PTHR45705">
    <property type="entry name" value="FI20236P1"/>
    <property type="match status" value="1"/>
</dbReference>
<evidence type="ECO:0000313" key="6">
    <source>
        <dbReference type="EMBL" id="USP79846.1"/>
    </source>
</evidence>
<dbReference type="SUPFAM" id="SSF46565">
    <property type="entry name" value="Chaperone J-domain"/>
    <property type="match status" value="1"/>
</dbReference>
<dbReference type="Proteomes" id="UP001056012">
    <property type="component" value="Chromosome 5"/>
</dbReference>
<dbReference type="Gene3D" id="1.10.287.110">
    <property type="entry name" value="DnaJ domain"/>
    <property type="match status" value="1"/>
</dbReference>
<feature type="region of interest" description="Disordered" evidence="2">
    <location>
        <begin position="129"/>
        <end position="214"/>
    </location>
</feature>
<gene>
    <name evidence="6" type="ORF">yc1106_07120</name>
</gene>
<feature type="compositionally biased region" description="Polar residues" evidence="2">
    <location>
        <begin position="270"/>
        <end position="287"/>
    </location>
</feature>
<dbReference type="Gene3D" id="1.10.8.10">
    <property type="entry name" value="DNA helicase RuvA subunit, C-terminal domain"/>
    <property type="match status" value="1"/>
</dbReference>
<dbReference type="FunFam" id="1.10.220.150:FF:000026">
    <property type="entry name" value="GTPase activating protein for Arf, putative"/>
    <property type="match status" value="1"/>
</dbReference>
<feature type="compositionally biased region" description="Low complexity" evidence="2">
    <location>
        <begin position="448"/>
        <end position="490"/>
    </location>
</feature>
<dbReference type="PRINTS" id="PR00625">
    <property type="entry name" value="JDOMAIN"/>
</dbReference>
<dbReference type="GO" id="GO:0005737">
    <property type="term" value="C:cytoplasm"/>
    <property type="evidence" value="ECO:0007669"/>
    <property type="project" value="TreeGrafter"/>
</dbReference>
<keyword evidence="7" id="KW-1185">Reference proteome</keyword>
<feature type="compositionally biased region" description="Polar residues" evidence="2">
    <location>
        <begin position="416"/>
        <end position="435"/>
    </location>
</feature>
<dbReference type="OrthoDB" id="10266696at2759"/>
<dbReference type="AlphaFoldDB" id="A0A9Q8ZCV3"/>
<dbReference type="GO" id="GO:0008270">
    <property type="term" value="F:zinc ion binding"/>
    <property type="evidence" value="ECO:0007669"/>
    <property type="project" value="UniProtKB-KW"/>
</dbReference>
<feature type="region of interest" description="Disordered" evidence="2">
    <location>
        <begin position="252"/>
        <end position="343"/>
    </location>
</feature>
<dbReference type="CDD" id="cd06257">
    <property type="entry name" value="DnaJ"/>
    <property type="match status" value="1"/>
</dbReference>
<evidence type="ECO:0000256" key="1">
    <source>
        <dbReference type="PROSITE-ProRule" id="PRU00288"/>
    </source>
</evidence>
<dbReference type="PROSITE" id="PS50030">
    <property type="entry name" value="UBA"/>
    <property type="match status" value="1"/>
</dbReference>